<reference evidence="1" key="1">
    <citation type="submission" date="2013-07" db="EMBL/GenBank/DDBJ databases">
        <title>The Genome Sequence of Cryptococcus pinus CBS10737.</title>
        <authorList>
            <consortium name="The Broad Institute Genome Sequencing Platform"/>
            <person name="Cuomo C."/>
            <person name="Litvintseva A."/>
            <person name="Chen Y."/>
            <person name="Heitman J."/>
            <person name="Sun S."/>
            <person name="Springer D."/>
            <person name="Dromer F."/>
            <person name="Young S.K."/>
            <person name="Zeng Q."/>
            <person name="Gargeya S."/>
            <person name="Fitzgerald M."/>
            <person name="Abouelleil A."/>
            <person name="Alvarado L."/>
            <person name="Berlin A.M."/>
            <person name="Chapman S.B."/>
            <person name="Dewar J."/>
            <person name="Goldberg J."/>
            <person name="Griggs A."/>
            <person name="Gujja S."/>
            <person name="Hansen M."/>
            <person name="Howarth C."/>
            <person name="Imamovic A."/>
            <person name="Larimer J."/>
            <person name="McCowan C."/>
            <person name="Murphy C."/>
            <person name="Pearson M."/>
            <person name="Priest M."/>
            <person name="Roberts A."/>
            <person name="Saif S."/>
            <person name="Shea T."/>
            <person name="Sykes S."/>
            <person name="Wortman J."/>
            <person name="Nusbaum C."/>
            <person name="Birren B."/>
        </authorList>
    </citation>
    <scope>NUCLEOTIDE SEQUENCE [LARGE SCALE GENOMIC DNA]</scope>
    <source>
        <strain evidence="1">CBS 10737</strain>
    </source>
</reference>
<dbReference type="Proteomes" id="UP000094020">
    <property type="component" value="Chromosome 5"/>
</dbReference>
<reference evidence="2" key="4">
    <citation type="submission" date="2024-02" db="EMBL/GenBank/DDBJ databases">
        <title>Comparative genomics of Cryptococcus and Kwoniella reveals pathogenesis evolution and contrasting modes of karyotype evolution via chromosome fusion or intercentromeric recombination.</title>
        <authorList>
            <person name="Coelho M.A."/>
            <person name="David-Palma M."/>
            <person name="Shea T."/>
            <person name="Bowers K."/>
            <person name="McGinley-Smith S."/>
            <person name="Mohammad A.W."/>
            <person name="Gnirke A."/>
            <person name="Yurkov A.M."/>
            <person name="Nowrousian M."/>
            <person name="Sun S."/>
            <person name="Cuomo C.A."/>
            <person name="Heitman J."/>
        </authorList>
    </citation>
    <scope>NUCLEOTIDE SEQUENCE</scope>
    <source>
        <strain evidence="2">CBS 10737</strain>
    </source>
</reference>
<name>A0A1B9I2R4_9TREE</name>
<organism evidence="1">
    <name type="scientific">Kwoniella pini CBS 10737</name>
    <dbReference type="NCBI Taxonomy" id="1296096"/>
    <lineage>
        <taxon>Eukaryota</taxon>
        <taxon>Fungi</taxon>
        <taxon>Dikarya</taxon>
        <taxon>Basidiomycota</taxon>
        <taxon>Agaricomycotina</taxon>
        <taxon>Tremellomycetes</taxon>
        <taxon>Tremellales</taxon>
        <taxon>Cryptococcaceae</taxon>
        <taxon>Kwoniella</taxon>
    </lineage>
</organism>
<dbReference type="KEGG" id="kpin:30172624"/>
<dbReference type="AlphaFoldDB" id="A0A1B9I2R4"/>
<proteinExistence type="predicted"/>
<reference evidence="2" key="2">
    <citation type="submission" date="2013-07" db="EMBL/GenBank/DDBJ databases">
        <authorList>
            <consortium name="The Broad Institute Genome Sequencing Platform"/>
            <person name="Cuomo C."/>
            <person name="Litvintseva A."/>
            <person name="Chen Y."/>
            <person name="Heitman J."/>
            <person name="Sun S."/>
            <person name="Springer D."/>
            <person name="Dromer F."/>
            <person name="Young S.K."/>
            <person name="Zeng Q."/>
            <person name="Gargeya S."/>
            <person name="Fitzgerald M."/>
            <person name="Abouelleil A."/>
            <person name="Alvarado L."/>
            <person name="Berlin A.M."/>
            <person name="Chapman S.B."/>
            <person name="Dewar J."/>
            <person name="Goldberg J."/>
            <person name="Griggs A."/>
            <person name="Gujja S."/>
            <person name="Hansen M."/>
            <person name="Howarth C."/>
            <person name="Imamovic A."/>
            <person name="Larimer J."/>
            <person name="McCowan C."/>
            <person name="Murphy C."/>
            <person name="Pearson M."/>
            <person name="Priest M."/>
            <person name="Roberts A."/>
            <person name="Saif S."/>
            <person name="Shea T."/>
            <person name="Sykes S."/>
            <person name="Wortman J."/>
            <person name="Nusbaum C."/>
            <person name="Birren B."/>
        </authorList>
    </citation>
    <scope>NUCLEOTIDE SEQUENCE</scope>
    <source>
        <strain evidence="2">CBS 10737</strain>
    </source>
</reference>
<dbReference type="EMBL" id="CP144523">
    <property type="protein sequence ID" value="WWC70220.1"/>
    <property type="molecule type" value="Genomic_DNA"/>
</dbReference>
<dbReference type="GeneID" id="30172624"/>
<evidence type="ECO:0000313" key="1">
    <source>
        <dbReference type="EMBL" id="OCF49731.1"/>
    </source>
</evidence>
<protein>
    <submittedName>
        <fullName evidence="1">Uncharacterized protein</fullName>
    </submittedName>
</protein>
<sequence length="346" mass="39739">MGLSSPLRVENSIDRLFPIPINHPSLPSKPTFKNEVKHNTIPRITNIKWSDMIRLPDIEKQSTSKKGNSSVSSLISVLEPDANGGLIIDVDPWAPRLTSLQFPTPEELCESKKMGRDAVSHEIDSHRSPSLRIGWSNSYLSHRSRVNQAPAKICGVFPPSQLFHSALENMATVVGMKDNYPWYNYHKSLDKAFSIALKVILNTYNDVNLVSWTSTRNYYEIDQFTPPDVLWVLINTADAQILESLCRTFRRLLDGCPNTQRGVILTILLHKARNVRWERWKGRKSWSESMGLLFLQSGYKINEEMDIPRVKWSEIQEIISGFGRKRKRTKDGFDGEREYRSKRIKV</sequence>
<dbReference type="OrthoDB" id="10616881at2759"/>
<accession>A0A1B9I2R4</accession>
<reference evidence="1" key="3">
    <citation type="submission" date="2016-07" db="EMBL/GenBank/DDBJ databases">
        <title>Evolution of pathogenesis and genome organization in the Tremellales.</title>
        <authorList>
            <person name="Cuomo C."/>
            <person name="Litvintseva A."/>
            <person name="Heitman J."/>
            <person name="Chen Y."/>
            <person name="Sun S."/>
            <person name="Springer D."/>
            <person name="Dromer F."/>
            <person name="Young S."/>
            <person name="Zeng Q."/>
            <person name="Chapman S."/>
            <person name="Gujja S."/>
            <person name="Saif S."/>
            <person name="Birren B."/>
        </authorList>
    </citation>
    <scope>NUCLEOTIDE SEQUENCE</scope>
    <source>
        <strain evidence="1">CBS 10737</strain>
    </source>
</reference>
<evidence type="ECO:0000313" key="3">
    <source>
        <dbReference type="Proteomes" id="UP000094020"/>
    </source>
</evidence>
<evidence type="ECO:0000313" key="2">
    <source>
        <dbReference type="EMBL" id="WWC70220.1"/>
    </source>
</evidence>
<dbReference type="RefSeq" id="XP_019010950.1">
    <property type="nucleotide sequence ID" value="XM_019155992.1"/>
</dbReference>
<dbReference type="EMBL" id="KI894011">
    <property type="protein sequence ID" value="OCF49731.1"/>
    <property type="molecule type" value="Genomic_DNA"/>
</dbReference>
<gene>
    <name evidence="1" type="ORF">I206_04255</name>
    <name evidence="2" type="ORF">I206_104170</name>
</gene>
<keyword evidence="3" id="KW-1185">Reference proteome</keyword>